<dbReference type="Proteomes" id="UP000283329">
    <property type="component" value="Unassembled WGS sequence"/>
</dbReference>
<sequence>MKLTKYITTACIAALFTGCDYLDFDETTGMTKEEMYSYFGNVTSLSTFVYSQLPQDFGAIGDALRDAATDNAVYTWNQSSVYNVYNGTWSPLKTVDDVWSNYYTAIREANSFLENYSLEVLERFKWNVDYEIDVEKAKMRVHEVRALRAFFYLELAKRYGDIPLLTRTYQIDEINSVEKTPFDKVIDFIVDECDKAAPELPVSYKDFYNETGRATRGMAMSVKARALLYAASKLHNPSHDTDKWKKAAKASYDIIKTGWYTLPNIDVDPLYDVNGGNVVLNSSQLIFERRNNDDNAFESRNLPIGFENGNSGNTPTQNLVDAYEMADGTPFSWENAKHASKPYSERDPRFYKAILYNEASFMGTKIETFEGGRNASPITGATLTGYYLRKYMNETVSLSPTNPIKKPHHFILFRYAETLLNYAEAMNELGGPDYTSDADELPMSARTALNMVRSAANMPNITDNGDDFTTRLRNERRIELAFEDHRFWDIRRWMIGDVVKDIYGVKITKKGSKYSYTPVKIQTRVWEEKMNLYPIAQSEIYKNGNLTQNDGWE</sequence>
<dbReference type="Proteomes" id="UP001215078">
    <property type="component" value="Unassembled WGS sequence"/>
</dbReference>
<dbReference type="Gene3D" id="1.25.40.390">
    <property type="match status" value="1"/>
</dbReference>
<organism evidence="9 10">
    <name type="scientific">Bacteroides ovatus</name>
    <dbReference type="NCBI Taxonomy" id="28116"/>
    <lineage>
        <taxon>Bacteria</taxon>
        <taxon>Pseudomonadati</taxon>
        <taxon>Bacteroidota</taxon>
        <taxon>Bacteroidia</taxon>
        <taxon>Bacteroidales</taxon>
        <taxon>Bacteroidaceae</taxon>
        <taxon>Bacteroides</taxon>
    </lineage>
</organism>
<dbReference type="GO" id="GO:0009279">
    <property type="term" value="C:cell outer membrane"/>
    <property type="evidence" value="ECO:0007669"/>
    <property type="project" value="UniProtKB-SubCell"/>
</dbReference>
<evidence type="ECO:0000313" key="10">
    <source>
        <dbReference type="Proteomes" id="UP000283329"/>
    </source>
</evidence>
<dbReference type="Pfam" id="PF14322">
    <property type="entry name" value="SusD-like_3"/>
    <property type="match status" value="1"/>
</dbReference>
<keyword evidence="4" id="KW-0472">Membrane</keyword>
<evidence type="ECO:0000256" key="5">
    <source>
        <dbReference type="ARBA" id="ARBA00023237"/>
    </source>
</evidence>
<keyword evidence="3" id="KW-0732">Signal</keyword>
<protein>
    <submittedName>
        <fullName evidence="9">RagB/SusD family nutrient uptake outer membrane protein</fullName>
    </submittedName>
</protein>
<evidence type="ECO:0000256" key="2">
    <source>
        <dbReference type="ARBA" id="ARBA00006275"/>
    </source>
</evidence>
<feature type="domain" description="RagB/SusD" evidence="6">
    <location>
        <begin position="306"/>
        <end position="552"/>
    </location>
</feature>
<comment type="subcellular location">
    <subcellularLocation>
        <location evidence="1">Cell outer membrane</location>
    </subcellularLocation>
</comment>
<dbReference type="InterPro" id="IPR011990">
    <property type="entry name" value="TPR-like_helical_dom_sf"/>
</dbReference>
<dbReference type="InterPro" id="IPR033985">
    <property type="entry name" value="SusD-like_N"/>
</dbReference>
<dbReference type="InterPro" id="IPR012944">
    <property type="entry name" value="SusD_RagB_dom"/>
</dbReference>
<evidence type="ECO:0000259" key="7">
    <source>
        <dbReference type="Pfam" id="PF14322"/>
    </source>
</evidence>
<evidence type="ECO:0000256" key="1">
    <source>
        <dbReference type="ARBA" id="ARBA00004442"/>
    </source>
</evidence>
<proteinExistence type="inferred from homology"/>
<evidence type="ECO:0000256" key="3">
    <source>
        <dbReference type="ARBA" id="ARBA00022729"/>
    </source>
</evidence>
<feature type="domain" description="SusD-like N-terminal" evidence="7">
    <location>
        <begin position="37"/>
        <end position="225"/>
    </location>
</feature>
<dbReference type="AlphaFoldDB" id="A0A1Y4PXT6"/>
<name>A0A1Y4PXT6_BACOV</name>
<reference evidence="8" key="2">
    <citation type="submission" date="2022-10" db="EMBL/GenBank/DDBJ databases">
        <title>Human gut microbiome strain richness.</title>
        <authorList>
            <person name="Chen-Liaw A."/>
        </authorList>
    </citation>
    <scope>NUCLEOTIDE SEQUENCE</scope>
    <source>
        <strain evidence="8">RTP21484st1_H8_RTP21484_190118</strain>
    </source>
</reference>
<dbReference type="SUPFAM" id="SSF48452">
    <property type="entry name" value="TPR-like"/>
    <property type="match status" value="1"/>
</dbReference>
<keyword evidence="5" id="KW-0998">Cell outer membrane</keyword>
<dbReference type="Pfam" id="PF07980">
    <property type="entry name" value="SusD_RagB"/>
    <property type="match status" value="1"/>
</dbReference>
<dbReference type="EMBL" id="QRJR01000005">
    <property type="protein sequence ID" value="RHH48531.1"/>
    <property type="molecule type" value="Genomic_DNA"/>
</dbReference>
<evidence type="ECO:0000313" key="8">
    <source>
        <dbReference type="EMBL" id="MDC7957249.1"/>
    </source>
</evidence>
<dbReference type="PROSITE" id="PS51257">
    <property type="entry name" value="PROKAR_LIPOPROTEIN"/>
    <property type="match status" value="1"/>
</dbReference>
<comment type="similarity">
    <text evidence="2">Belongs to the SusD family.</text>
</comment>
<gene>
    <name evidence="9" type="ORF">DW206_07750</name>
    <name evidence="8" type="ORF">PQ628_03415</name>
</gene>
<reference evidence="9 10" key="1">
    <citation type="submission" date="2018-08" db="EMBL/GenBank/DDBJ databases">
        <title>A genome reference for cultivated species of the human gut microbiota.</title>
        <authorList>
            <person name="Zou Y."/>
            <person name="Xue W."/>
            <person name="Luo G."/>
        </authorList>
    </citation>
    <scope>NUCLEOTIDE SEQUENCE [LARGE SCALE GENOMIC DNA]</scope>
    <source>
        <strain evidence="9 10">AM17-48</strain>
    </source>
</reference>
<dbReference type="EMBL" id="JAQQPO010000003">
    <property type="protein sequence ID" value="MDC7957249.1"/>
    <property type="molecule type" value="Genomic_DNA"/>
</dbReference>
<comment type="caution">
    <text evidence="9">The sequence shown here is derived from an EMBL/GenBank/DDBJ whole genome shotgun (WGS) entry which is preliminary data.</text>
</comment>
<dbReference type="RefSeq" id="WP_004324085.1">
    <property type="nucleotide sequence ID" value="NZ_BAABYV010000001.1"/>
</dbReference>
<accession>A0A1Y4PXT6</accession>
<evidence type="ECO:0000256" key="4">
    <source>
        <dbReference type="ARBA" id="ARBA00023136"/>
    </source>
</evidence>
<evidence type="ECO:0000313" key="9">
    <source>
        <dbReference type="EMBL" id="RHH48531.1"/>
    </source>
</evidence>
<evidence type="ECO:0000259" key="6">
    <source>
        <dbReference type="Pfam" id="PF07980"/>
    </source>
</evidence>